<dbReference type="Proteomes" id="UP000199308">
    <property type="component" value="Unassembled WGS sequence"/>
</dbReference>
<dbReference type="GO" id="GO:0006260">
    <property type="term" value="P:DNA replication"/>
    <property type="evidence" value="ECO:0007669"/>
    <property type="project" value="InterPro"/>
</dbReference>
<dbReference type="OrthoDB" id="6226957at2"/>
<dbReference type="InterPro" id="IPR036654">
    <property type="entry name" value="DNA_pol_III_psi_sf"/>
</dbReference>
<dbReference type="GO" id="GO:0008408">
    <property type="term" value="F:3'-5' exonuclease activity"/>
    <property type="evidence" value="ECO:0007669"/>
    <property type="project" value="InterPro"/>
</dbReference>
<dbReference type="EMBL" id="FOHK01000003">
    <property type="protein sequence ID" value="SES93792.1"/>
    <property type="molecule type" value="Genomic_DNA"/>
</dbReference>
<protein>
    <submittedName>
        <fullName evidence="1">DNA polymerase III psi subunit</fullName>
    </submittedName>
</protein>
<dbReference type="SUPFAM" id="SSF102220">
    <property type="entry name" value="DNA polymerase III psi subunit"/>
    <property type="match status" value="1"/>
</dbReference>
<accession>A0A1I0AKG0</accession>
<dbReference type="STRING" id="349064.SAMN05660429_00711"/>
<sequence length="120" mass="13471">MHLNHRQFAIIKESGATVWQTKDSAAATQTDSLAIDFDLLKTSSLFQDILTALNLSIGEVTLADNTLHCGMFNWQFTPSEAVSFDQSTLITPPLEQLSQQAQLKRSLWQIITKHQLIQTQ</sequence>
<evidence type="ECO:0000313" key="1">
    <source>
        <dbReference type="EMBL" id="SES93792.1"/>
    </source>
</evidence>
<proteinExistence type="predicted"/>
<gene>
    <name evidence="1" type="ORF">SAMN05660429_00711</name>
</gene>
<dbReference type="Pfam" id="PF03603">
    <property type="entry name" value="DNA_III_psi"/>
    <property type="match status" value="1"/>
</dbReference>
<dbReference type="Gene3D" id="3.40.50.10220">
    <property type="entry name" value="DNA polymerase III, psi subunit"/>
    <property type="match status" value="1"/>
</dbReference>
<dbReference type="InterPro" id="IPR004615">
    <property type="entry name" value="DNA_pol_III_psi"/>
</dbReference>
<keyword evidence="2" id="KW-1185">Reference proteome</keyword>
<dbReference type="GO" id="GO:0003887">
    <property type="term" value="F:DNA-directed DNA polymerase activity"/>
    <property type="evidence" value="ECO:0007669"/>
    <property type="project" value="InterPro"/>
</dbReference>
<dbReference type="AlphaFoldDB" id="A0A1I0AKG0"/>
<evidence type="ECO:0000313" key="2">
    <source>
        <dbReference type="Proteomes" id="UP000199308"/>
    </source>
</evidence>
<name>A0A1I0AKG0_THASX</name>
<dbReference type="RefSeq" id="WP_093327740.1">
    <property type="nucleotide sequence ID" value="NZ_AP027363.1"/>
</dbReference>
<reference evidence="1 2" key="1">
    <citation type="submission" date="2016-10" db="EMBL/GenBank/DDBJ databases">
        <authorList>
            <person name="de Groot N.N."/>
        </authorList>
    </citation>
    <scope>NUCLEOTIDE SEQUENCE [LARGE SCALE GENOMIC DNA]</scope>
    <source>
        <strain evidence="1 2">DSM 19706</strain>
    </source>
</reference>
<organism evidence="1 2">
    <name type="scientific">Thalassotalea agarivorans</name>
    <name type="common">Thalassomonas agarivorans</name>
    <dbReference type="NCBI Taxonomy" id="349064"/>
    <lineage>
        <taxon>Bacteria</taxon>
        <taxon>Pseudomonadati</taxon>
        <taxon>Pseudomonadota</taxon>
        <taxon>Gammaproteobacteria</taxon>
        <taxon>Alteromonadales</taxon>
        <taxon>Colwelliaceae</taxon>
        <taxon>Thalassotalea</taxon>
    </lineage>
</organism>